<protein>
    <submittedName>
        <fullName evidence="6">Transcriptional regulator, RpiR family</fullName>
    </submittedName>
</protein>
<evidence type="ECO:0000313" key="7">
    <source>
        <dbReference type="Proteomes" id="UP000199308"/>
    </source>
</evidence>
<dbReference type="Pfam" id="PF01380">
    <property type="entry name" value="SIS"/>
    <property type="match status" value="1"/>
</dbReference>
<dbReference type="Proteomes" id="UP000199308">
    <property type="component" value="Unassembled WGS sequence"/>
</dbReference>
<dbReference type="PROSITE" id="PS51464">
    <property type="entry name" value="SIS"/>
    <property type="match status" value="1"/>
</dbReference>
<evidence type="ECO:0000259" key="4">
    <source>
        <dbReference type="PROSITE" id="PS51071"/>
    </source>
</evidence>
<dbReference type="STRING" id="349064.SAMN05660429_01376"/>
<evidence type="ECO:0000256" key="3">
    <source>
        <dbReference type="ARBA" id="ARBA00023163"/>
    </source>
</evidence>
<keyword evidence="7" id="KW-1185">Reference proteome</keyword>
<proteinExistence type="predicted"/>
<evidence type="ECO:0000313" key="6">
    <source>
        <dbReference type="EMBL" id="SET24751.1"/>
    </source>
</evidence>
<gene>
    <name evidence="6" type="ORF">SAMN05660429_01376</name>
</gene>
<evidence type="ECO:0000256" key="2">
    <source>
        <dbReference type="ARBA" id="ARBA00023125"/>
    </source>
</evidence>
<dbReference type="AlphaFoldDB" id="A0A1I0CY12"/>
<dbReference type="InterPro" id="IPR047640">
    <property type="entry name" value="RpiR-like"/>
</dbReference>
<dbReference type="InterPro" id="IPR009057">
    <property type="entry name" value="Homeodomain-like_sf"/>
</dbReference>
<dbReference type="EMBL" id="FOHK01000005">
    <property type="protein sequence ID" value="SET24751.1"/>
    <property type="molecule type" value="Genomic_DNA"/>
</dbReference>
<dbReference type="GO" id="GO:0003677">
    <property type="term" value="F:DNA binding"/>
    <property type="evidence" value="ECO:0007669"/>
    <property type="project" value="UniProtKB-KW"/>
</dbReference>
<evidence type="ECO:0000259" key="5">
    <source>
        <dbReference type="PROSITE" id="PS51464"/>
    </source>
</evidence>
<accession>A0A1I0CY12</accession>
<feature type="domain" description="HTH rpiR-type" evidence="4">
    <location>
        <begin position="1"/>
        <end position="77"/>
    </location>
</feature>
<sequence>MSVLVKIRTIKDSLTNNETKIADFALRSPQMIKDLSSQKLGVLVGVSQSSIVKFTQKLGYKGYTDFKFALVEAANQQSDEVPLHGDITTSDSFSQLNKKLLANKVKALNETSGLNEADKLEHAIKTILSAKRILVAGIGASGLVAKDFSHKLQKIGKPAFAEPSGHIQLAGVATFGEDDLVICLSESGTTPDIVAAAELAKKVGANVISITRYSENPLIKSADVALYTVAESSSMRLSSIVARTSQEFVIDLLFIGLTQTSRKSRKYVEQSNQAVEQFVKRKK</sequence>
<dbReference type="Gene3D" id="1.10.10.10">
    <property type="entry name" value="Winged helix-like DNA-binding domain superfamily/Winged helix DNA-binding domain"/>
    <property type="match status" value="1"/>
</dbReference>
<dbReference type="InterPro" id="IPR046348">
    <property type="entry name" value="SIS_dom_sf"/>
</dbReference>
<dbReference type="PANTHER" id="PTHR30514:SF17">
    <property type="entry name" value="HTH-TYPE TRANSCRIPTIONAL REGULATOR MURR"/>
    <property type="match status" value="1"/>
</dbReference>
<dbReference type="RefSeq" id="WP_093328736.1">
    <property type="nucleotide sequence ID" value="NZ_AP027363.1"/>
</dbReference>
<keyword evidence="2" id="KW-0238">DNA-binding</keyword>
<reference evidence="6 7" key="1">
    <citation type="submission" date="2016-10" db="EMBL/GenBank/DDBJ databases">
        <authorList>
            <person name="de Groot N.N."/>
        </authorList>
    </citation>
    <scope>NUCLEOTIDE SEQUENCE [LARGE SCALE GENOMIC DNA]</scope>
    <source>
        <strain evidence="6 7">DSM 19706</strain>
    </source>
</reference>
<dbReference type="GO" id="GO:0097367">
    <property type="term" value="F:carbohydrate derivative binding"/>
    <property type="evidence" value="ECO:0007669"/>
    <property type="project" value="InterPro"/>
</dbReference>
<organism evidence="6 7">
    <name type="scientific">Thalassotalea agarivorans</name>
    <name type="common">Thalassomonas agarivorans</name>
    <dbReference type="NCBI Taxonomy" id="349064"/>
    <lineage>
        <taxon>Bacteria</taxon>
        <taxon>Pseudomonadati</taxon>
        <taxon>Pseudomonadota</taxon>
        <taxon>Gammaproteobacteria</taxon>
        <taxon>Alteromonadales</taxon>
        <taxon>Colwelliaceae</taxon>
        <taxon>Thalassotalea</taxon>
    </lineage>
</organism>
<dbReference type="Pfam" id="PF01418">
    <property type="entry name" value="HTH_6"/>
    <property type="match status" value="1"/>
</dbReference>
<dbReference type="InterPro" id="IPR035472">
    <property type="entry name" value="RpiR-like_SIS"/>
</dbReference>
<dbReference type="OrthoDB" id="3684496at2"/>
<dbReference type="SUPFAM" id="SSF53697">
    <property type="entry name" value="SIS domain"/>
    <property type="match status" value="1"/>
</dbReference>
<dbReference type="PANTHER" id="PTHR30514">
    <property type="entry name" value="GLUCOKINASE"/>
    <property type="match status" value="1"/>
</dbReference>
<dbReference type="InterPro" id="IPR001347">
    <property type="entry name" value="SIS_dom"/>
</dbReference>
<dbReference type="GO" id="GO:0003700">
    <property type="term" value="F:DNA-binding transcription factor activity"/>
    <property type="evidence" value="ECO:0007669"/>
    <property type="project" value="InterPro"/>
</dbReference>
<feature type="domain" description="SIS" evidence="5">
    <location>
        <begin position="123"/>
        <end position="263"/>
    </location>
</feature>
<name>A0A1I0CY12_THASX</name>
<dbReference type="GO" id="GO:1901135">
    <property type="term" value="P:carbohydrate derivative metabolic process"/>
    <property type="evidence" value="ECO:0007669"/>
    <property type="project" value="InterPro"/>
</dbReference>
<dbReference type="PROSITE" id="PS51071">
    <property type="entry name" value="HTH_RPIR"/>
    <property type="match status" value="1"/>
</dbReference>
<dbReference type="CDD" id="cd05013">
    <property type="entry name" value="SIS_RpiR"/>
    <property type="match status" value="1"/>
</dbReference>
<evidence type="ECO:0000256" key="1">
    <source>
        <dbReference type="ARBA" id="ARBA00023015"/>
    </source>
</evidence>
<dbReference type="InterPro" id="IPR036388">
    <property type="entry name" value="WH-like_DNA-bd_sf"/>
</dbReference>
<keyword evidence="3" id="KW-0804">Transcription</keyword>
<dbReference type="Gene3D" id="3.40.50.10490">
    <property type="entry name" value="Glucose-6-phosphate isomerase like protein, domain 1"/>
    <property type="match status" value="1"/>
</dbReference>
<dbReference type="SUPFAM" id="SSF46689">
    <property type="entry name" value="Homeodomain-like"/>
    <property type="match status" value="1"/>
</dbReference>
<dbReference type="InterPro" id="IPR000281">
    <property type="entry name" value="HTH_RpiR"/>
</dbReference>
<keyword evidence="1" id="KW-0805">Transcription regulation</keyword>